<dbReference type="EMBL" id="JADBEM010000001">
    <property type="protein sequence ID" value="MBE1606985.1"/>
    <property type="molecule type" value="Genomic_DNA"/>
</dbReference>
<gene>
    <name evidence="1" type="ORF">HEB94_003833</name>
</gene>
<dbReference type="GO" id="GO:0019634">
    <property type="term" value="P:organic phosphonate metabolic process"/>
    <property type="evidence" value="ECO:0007669"/>
    <property type="project" value="InterPro"/>
</dbReference>
<dbReference type="RefSeq" id="WP_192751001.1">
    <property type="nucleotide sequence ID" value="NZ_BAABJL010000151.1"/>
</dbReference>
<name>A0A927N1J4_9ACTN</name>
<evidence type="ECO:0000313" key="2">
    <source>
        <dbReference type="Proteomes" id="UP000638648"/>
    </source>
</evidence>
<protein>
    <submittedName>
        <fullName evidence="1">Alpha-D-ribose 1-methylphosphonate 5-triphosphate synthase subunit PhnG</fullName>
        <ecNumber evidence="1">2.7.8.37</ecNumber>
    </submittedName>
</protein>
<dbReference type="Proteomes" id="UP000638648">
    <property type="component" value="Unassembled WGS sequence"/>
</dbReference>
<dbReference type="EC" id="2.7.8.37" evidence="1"/>
<proteinExistence type="predicted"/>
<evidence type="ECO:0000313" key="1">
    <source>
        <dbReference type="EMBL" id="MBE1606985.1"/>
    </source>
</evidence>
<dbReference type="Pfam" id="PF06754">
    <property type="entry name" value="PhnG"/>
    <property type="match status" value="1"/>
</dbReference>
<sequence length="148" mass="16220">MTSQLTQPSPRARLSSELNQADPRAVIDLAAACLIDDPDVTVTRPPTVGVVVTQVRDTVAEERFILGDVLVTQAEVQRRGTFGWSMRLGSDRVAALAGAILAAEWQAGGPRATEIEALADRTEDRRRVERAAEWERLTPSIVEFEEIP</sequence>
<dbReference type="InterPro" id="IPR009609">
    <property type="entry name" value="Phosphonate_metab_PhnG"/>
</dbReference>
<reference evidence="1" key="1">
    <citation type="submission" date="2020-10" db="EMBL/GenBank/DDBJ databases">
        <title>Sequencing the genomes of 1000 actinobacteria strains.</title>
        <authorList>
            <person name="Klenk H.-P."/>
        </authorList>
    </citation>
    <scope>NUCLEOTIDE SEQUENCE</scope>
    <source>
        <strain evidence="1">DSM 45354</strain>
    </source>
</reference>
<dbReference type="GO" id="GO:0015716">
    <property type="term" value="P:organic phosphonate transport"/>
    <property type="evidence" value="ECO:0007669"/>
    <property type="project" value="InterPro"/>
</dbReference>
<dbReference type="AlphaFoldDB" id="A0A927N1J4"/>
<dbReference type="GO" id="GO:0061693">
    <property type="term" value="F:alpha-D-ribose 1-methylphosphonate 5-triphosphate synthase activity"/>
    <property type="evidence" value="ECO:0007669"/>
    <property type="project" value="UniProtKB-EC"/>
</dbReference>
<accession>A0A927N1J4</accession>
<organism evidence="1 2">
    <name type="scientific">Actinopolymorpha pittospori</name>
    <dbReference type="NCBI Taxonomy" id="648752"/>
    <lineage>
        <taxon>Bacteria</taxon>
        <taxon>Bacillati</taxon>
        <taxon>Actinomycetota</taxon>
        <taxon>Actinomycetes</taxon>
        <taxon>Propionibacteriales</taxon>
        <taxon>Actinopolymorphaceae</taxon>
        <taxon>Actinopolymorpha</taxon>
    </lineage>
</organism>
<keyword evidence="1" id="KW-0808">Transferase</keyword>
<comment type="caution">
    <text evidence="1">The sequence shown here is derived from an EMBL/GenBank/DDBJ whole genome shotgun (WGS) entry which is preliminary data.</text>
</comment>
<keyword evidence="2" id="KW-1185">Reference proteome</keyword>